<feature type="region of interest" description="Disordered" evidence="9">
    <location>
        <begin position="1180"/>
        <end position="1235"/>
    </location>
</feature>
<protein>
    <recommendedName>
        <fullName evidence="6">Protein prune homolog 2</fullName>
    </recommendedName>
    <alternativeName>
        <fullName evidence="7">BNIP2 motif-containing molecule at the C-terminal region 1</fullName>
    </alternativeName>
</protein>
<feature type="region of interest" description="Disordered" evidence="9">
    <location>
        <begin position="2402"/>
        <end position="2459"/>
    </location>
</feature>
<proteinExistence type="inferred from homology"/>
<feature type="region of interest" description="Disordered" evidence="9">
    <location>
        <begin position="1610"/>
        <end position="1672"/>
    </location>
</feature>
<feature type="region of interest" description="Disordered" evidence="9">
    <location>
        <begin position="2741"/>
        <end position="2763"/>
    </location>
</feature>
<accession>A0A8D2QH20</accession>
<evidence type="ECO:0000259" key="10">
    <source>
        <dbReference type="PROSITE" id="PS50191"/>
    </source>
</evidence>
<evidence type="ECO:0000256" key="1">
    <source>
        <dbReference type="ARBA" id="ARBA00004496"/>
    </source>
</evidence>
<reference evidence="11" key="2">
    <citation type="submission" date="2025-09" db="UniProtKB">
        <authorList>
            <consortium name="Ensembl"/>
        </authorList>
    </citation>
    <scope>IDENTIFICATION</scope>
</reference>
<dbReference type="SMART" id="SM01131">
    <property type="entry name" value="DHHA2"/>
    <property type="match status" value="1"/>
</dbReference>
<dbReference type="Pfam" id="PF02833">
    <property type="entry name" value="DHHA2"/>
    <property type="match status" value="1"/>
</dbReference>
<organism evidence="11 12">
    <name type="scientific">Zonotrichia albicollis</name>
    <name type="common">White-throated sparrow</name>
    <name type="synonym">Fringilla albicollis</name>
    <dbReference type="NCBI Taxonomy" id="44394"/>
    <lineage>
        <taxon>Eukaryota</taxon>
        <taxon>Metazoa</taxon>
        <taxon>Chordata</taxon>
        <taxon>Craniata</taxon>
        <taxon>Vertebrata</taxon>
        <taxon>Euteleostomi</taxon>
        <taxon>Archelosauria</taxon>
        <taxon>Archosauria</taxon>
        <taxon>Dinosauria</taxon>
        <taxon>Saurischia</taxon>
        <taxon>Theropoda</taxon>
        <taxon>Coelurosauria</taxon>
        <taxon>Aves</taxon>
        <taxon>Neognathae</taxon>
        <taxon>Neoaves</taxon>
        <taxon>Telluraves</taxon>
        <taxon>Australaves</taxon>
        <taxon>Passeriformes</taxon>
        <taxon>Passerellidae</taxon>
        <taxon>Zonotrichia</taxon>
    </lineage>
</organism>
<feature type="compositionally biased region" description="Basic and acidic residues" evidence="9">
    <location>
        <begin position="1640"/>
        <end position="1649"/>
    </location>
</feature>
<evidence type="ECO:0000256" key="4">
    <source>
        <dbReference type="ARBA" id="ARBA00022703"/>
    </source>
</evidence>
<feature type="region of interest" description="Disordered" evidence="9">
    <location>
        <begin position="1730"/>
        <end position="1853"/>
    </location>
</feature>
<comment type="function">
    <text evidence="8">May play an important role in regulating differentiation, survival and aggressiveness of the tumor cells.</text>
</comment>
<dbReference type="CDD" id="cd00170">
    <property type="entry name" value="SEC14"/>
    <property type="match status" value="1"/>
</dbReference>
<evidence type="ECO:0000256" key="7">
    <source>
        <dbReference type="ARBA" id="ARBA00042084"/>
    </source>
</evidence>
<evidence type="ECO:0000256" key="3">
    <source>
        <dbReference type="ARBA" id="ARBA00022490"/>
    </source>
</evidence>
<feature type="region of interest" description="Disordered" evidence="9">
    <location>
        <begin position="1079"/>
        <end position="1121"/>
    </location>
</feature>
<dbReference type="InterPro" id="IPR022181">
    <property type="entry name" value="Bcl2-/adenovirus-E1B"/>
</dbReference>
<evidence type="ECO:0000256" key="9">
    <source>
        <dbReference type="SAM" id="MobiDB-lite"/>
    </source>
</evidence>
<keyword evidence="4" id="KW-0053">Apoptosis</keyword>
<evidence type="ECO:0000313" key="12">
    <source>
        <dbReference type="Proteomes" id="UP000694413"/>
    </source>
</evidence>
<feature type="compositionally biased region" description="Polar residues" evidence="9">
    <location>
        <begin position="1079"/>
        <end position="1090"/>
    </location>
</feature>
<name>A0A8D2QH20_ZONAL</name>
<keyword evidence="12" id="KW-1185">Reference proteome</keyword>
<dbReference type="InterPro" id="IPR038763">
    <property type="entry name" value="DHH_sf"/>
</dbReference>
<feature type="compositionally biased region" description="Polar residues" evidence="9">
    <location>
        <begin position="1106"/>
        <end position="1117"/>
    </location>
</feature>
<dbReference type="Gene3D" id="3.90.1640.10">
    <property type="entry name" value="inorganic pyrophosphatase (n-terminal core)"/>
    <property type="match status" value="1"/>
</dbReference>
<evidence type="ECO:0000256" key="5">
    <source>
        <dbReference type="ARBA" id="ARBA00022990"/>
    </source>
</evidence>
<feature type="region of interest" description="Disordered" evidence="9">
    <location>
        <begin position="1249"/>
        <end position="1276"/>
    </location>
</feature>
<feature type="region of interest" description="Disordered" evidence="9">
    <location>
        <begin position="2469"/>
        <end position="2488"/>
    </location>
</feature>
<dbReference type="PANTHER" id="PTHR45808">
    <property type="entry name" value="RHO GTPASE-ACTIVATING PROTEIN 68F"/>
    <property type="match status" value="1"/>
</dbReference>
<dbReference type="Ensembl" id="ENSZALT00000020591.1">
    <property type="protein sequence ID" value="ENSZALP00000015258.1"/>
    <property type="gene ID" value="ENSZALG00000012558.1"/>
</dbReference>
<dbReference type="Proteomes" id="UP000694413">
    <property type="component" value="Unassembled WGS sequence"/>
</dbReference>
<feature type="region of interest" description="Disordered" evidence="9">
    <location>
        <begin position="350"/>
        <end position="370"/>
    </location>
</feature>
<dbReference type="InterPro" id="IPR001251">
    <property type="entry name" value="CRAL-TRIO_dom"/>
</dbReference>
<dbReference type="FunFam" id="3.10.310.20:FF:000002">
    <property type="entry name" value="Prune homolog 2 with BCH domain"/>
    <property type="match status" value="1"/>
</dbReference>
<evidence type="ECO:0000256" key="6">
    <source>
        <dbReference type="ARBA" id="ARBA00039860"/>
    </source>
</evidence>
<feature type="domain" description="CRAL-TRIO" evidence="10">
    <location>
        <begin position="2862"/>
        <end position="3023"/>
    </location>
</feature>
<comment type="similarity">
    <text evidence="2">Belongs to the PPase class C family. Prune subfamily.</text>
</comment>
<feature type="region of interest" description="Disordered" evidence="9">
    <location>
        <begin position="462"/>
        <end position="481"/>
    </location>
</feature>
<dbReference type="InterPro" id="IPR004097">
    <property type="entry name" value="DHHA2"/>
</dbReference>
<feature type="compositionally biased region" description="Polar residues" evidence="9">
    <location>
        <begin position="1773"/>
        <end position="1797"/>
    </location>
</feature>
<dbReference type="PANTHER" id="PTHR45808:SF2">
    <property type="entry name" value="RHO GTPASE-ACTIVATING PROTEIN 68F"/>
    <property type="match status" value="1"/>
</dbReference>
<evidence type="ECO:0000313" key="11">
    <source>
        <dbReference type="Ensembl" id="ENSZALP00000015258.1"/>
    </source>
</evidence>
<feature type="compositionally biased region" description="Polar residues" evidence="9">
    <location>
        <begin position="1805"/>
        <end position="1833"/>
    </location>
</feature>
<feature type="compositionally biased region" description="Acidic residues" evidence="9">
    <location>
        <begin position="2788"/>
        <end position="2811"/>
    </location>
</feature>
<feature type="compositionally biased region" description="Polar residues" evidence="9">
    <location>
        <begin position="996"/>
        <end position="1008"/>
    </location>
</feature>
<dbReference type="FunFam" id="3.90.1640.10:FF:000003">
    <property type="entry name" value="Prune homolog 2 with BCH domain"/>
    <property type="match status" value="1"/>
</dbReference>
<keyword evidence="5" id="KW-0007">Acetylation</keyword>
<dbReference type="GO" id="GO:0007264">
    <property type="term" value="P:small GTPase-mediated signal transduction"/>
    <property type="evidence" value="ECO:0007669"/>
    <property type="project" value="TreeGrafter"/>
</dbReference>
<dbReference type="PROSITE" id="PS50191">
    <property type="entry name" value="CRAL_TRIO"/>
    <property type="match status" value="1"/>
</dbReference>
<dbReference type="GO" id="GO:0006915">
    <property type="term" value="P:apoptotic process"/>
    <property type="evidence" value="ECO:0007669"/>
    <property type="project" value="UniProtKB-KW"/>
</dbReference>
<feature type="region of interest" description="Disordered" evidence="9">
    <location>
        <begin position="1301"/>
        <end position="1346"/>
    </location>
</feature>
<feature type="region of interest" description="Disordered" evidence="9">
    <location>
        <begin position="2779"/>
        <end position="2842"/>
    </location>
</feature>
<dbReference type="Gene3D" id="3.10.310.20">
    <property type="entry name" value="DHHA2 domain"/>
    <property type="match status" value="1"/>
</dbReference>
<evidence type="ECO:0000256" key="8">
    <source>
        <dbReference type="ARBA" id="ARBA00056879"/>
    </source>
</evidence>
<dbReference type="Pfam" id="PF13716">
    <property type="entry name" value="CRAL_TRIO_2"/>
    <property type="match status" value="1"/>
</dbReference>
<dbReference type="FunFam" id="3.40.525.10:FF:000001">
    <property type="entry name" value="BCL2/adenovirus E1B protein-interacting protein 2"/>
    <property type="match status" value="1"/>
</dbReference>
<feature type="region of interest" description="Disordered" evidence="9">
    <location>
        <begin position="987"/>
        <end position="1008"/>
    </location>
</feature>
<comment type="subcellular location">
    <subcellularLocation>
        <location evidence="1">Cytoplasm</location>
    </subcellularLocation>
</comment>
<reference evidence="11" key="1">
    <citation type="submission" date="2025-08" db="UniProtKB">
        <authorList>
            <consortium name="Ensembl"/>
        </authorList>
    </citation>
    <scope>IDENTIFICATION</scope>
</reference>
<dbReference type="SUPFAM" id="SSF64182">
    <property type="entry name" value="DHH phosphoesterases"/>
    <property type="match status" value="1"/>
</dbReference>
<dbReference type="GO" id="GO:0016462">
    <property type="term" value="F:pyrophosphatase activity"/>
    <property type="evidence" value="ECO:0007669"/>
    <property type="project" value="InterPro"/>
</dbReference>
<sequence>MLQNRSKRVEKVHVVLGNKPCDLDSLISTLAYAYFLDKVSPPDVLCLPVLNIPRKDFSYFTETRCILDELKIPESFHIFRDEINLHQLNAEGKLSLTLVNSSMLTSEDKSLESAVVKVINPDEQCDKTLELQACSSSLVVKEILQEAPELITQQLAYLLRGSILFKCMSLEADRMTEHQEKILSVLEERFPDLPPREEIISALQETQFNTQGVNIEEVMLKDLKEISDGENKVAISTVYMTMEDCILHRNLIGDLKAFIDKYGFDVLVILANCLSDEKQTKQQVVVYSENVELGNQICCELEECQNPCLELNPLECECDQILIYHQENSSVTCDQIFLVIKEVINRRQPEMVSNSRTSSTEAVAGSAPLSQGSSGIMELYGSDVEPQPSSANFIENPQDLNGSVQAHIDVNVDLVSPDSGLATIRSSRSSKESSVFLSDDSPVAEGAASHHSLLPGFDSYSPIPEGAVAEEQKSQSGSNSDNFDLFNFDLAPMVTAPSESSSRSVDCSPADDYFLNSDSSEGHQLTLKKKLDETNLLENASVKYSTDLLKTKIEEDNLAEFDEIPGGMCEKTSSLIDFVEGDSSSPEALKSADSKIPPTPMNSLVDTSPLDNGQPLIFSQDVIKKINEIEGTNYSPSRVRYGSWWDGFDLDSRNADAWSSSEQESVFQSPVLWKDSKESPLLREHTDRRASDSVFLQKQPKQMEYMKAGLWDNQFKEDNWNHENQEKNSEHSCLQTASLDETKQEVESFTDLWKVSQPTPVMSDAWCSGEGKGRQLAGDSYKIWTEFDEGNAGKSSEDVWNMPKLDRELKSVNIPEEWAVSKTGLSDSSEITVDNEIENPEVWDKGRYYSLEDHGKSENITFVFNNMQNNSKPNMGEEALFGDPKHRPKQFENIDTWNMYDKNIRKEVTEVVVPWEDTFLYKNSDLSSSKIAEDLVVSPPDTNYSTSDSYISPTYVEDERENEDKDFDEGTVTGKFMNTDLTESKVLEKSTKEPLSPNSMPFSNTRSTDIWNTPLNNITQLQERNSEMPVLSASAKPCLNSEQTADLCFSTETCSSENNFPVSESKRVILAYNQTVNDLSPSQNELNTGQRAADEAEAVGSVPVEGTNTSTPTSENDNGLDLKICDLGSGIPSKNAAQTTASIDEELGIQDSVHQLDSWGLQSEQGCEESWDNATVISEEGEERKRTHVTSGQQMIDDICNKPVQEGNESSGKRDLEENEPTAEVATSPEKQRNSVSLEVLITENVSFSNQSKPVNQEERKDMLQNSLESSSISEGGRDYEFLDDLLPQNYNYSEMSQLLSEEAEKEATVTEDAASPKMESTSESSDKCSDNPENNSAKIPGSSGVWNYSGKNGSDQAISIPLMDKPQEPLGEGQECLHEVTPNHPDICNSDLLSFKNSLELMKTNENSFTDEFKKNPSGFVSVPDITHVSVVENSFLLEIASGTNENSENVEPAANLCGEPFAVLNDNFPQTAWDSQPCEDLQSPGTSPEASEVLEIANTTSSLSKDIQIKSYLEEDNMWSNSINYYTHSSGTSPDLSDTSVNVWGDLPVASHHERSRDVWEMKNNKNLADSFKKQEFGNEYEEGFETSGEENKVPKSLDFWNAHVDDDTVSSLSSPDVNEDSENSEACPELINEDSVCENKQHKAAENEEDYDQSNATSPEANEDSLGAKTKVGENVLVSTFSENSEIIEAEKVLQEEGSVGFIDHTQPTTGPCETLDEVTQVSSFNEKADSGEDSYLYQVNKDPALTSDKEEHSSKAIDRWSMSLEADSRTNPKSTVGTSDFLDNSSDWWSSQPCEEKQLEDQYSGSRHSVTSHLGNSKEYSCGSPSQDEQLTEAHFTDTSNDENPPAPLYADEKENERLVQSINSPDGQINEDTSQFNRFDSFTLDKKERQLIEQLFSTDEENQLTPQNSFSDEEQAIPVEVITVLDLAKDNEENASLTPQRQQEDTCERVEVHNSMPGAFTVEDLSFEMAEKSSPEWNILVPQTAVIPDILQDNTQGSNQQFSVQPDLWTYAEEIVTLKSDGENPDILSHCDQDNGSESSISPDVCQEYGAKHASLPSSQVAVEPEDKDSQPIHTKSNVNKEADFDSKCQLVMQNEMHSENGSPQDYEPVKAREFYQLISSNPQEPPEFAVPEECSLENKLVFDPVESTEIASEVTKLTSLDVKDMFHGSSTNASHQGAPTDTAQIATSQMPLLPMDSSQPDREEQSLKEISALGEVVKYSGTDHTAITGVELDKSGEYVDDFDTGIEHSIRDTSVTNGLGGTCGGMNIPTLLGSEAAEGKSEDERTLFPKSFLPGGHEGDEFDSNNERFDDTAKEYEAVIENYVPVLKEIPNDQSPMVCTPPSSASFDAEPSGSSENANGELLLQQPFYDSVSLEKRLPLPAPLEGAEGILMTEDKVSETSTECLEENRTSVPSLSLSEVTPPDSDFLTGKSEKETTDPESPQGGGRRSCDAGTDSLLYREEKLRNSQKSPELESTDSKEDVKMQVLPPSLEMDYILVTEEEKTPATNDTIERSRINFAFQESHEDFSPGSLDAFQAISISNESKDHLVGGTEWDAAHLEEKNSSAVCQKMDGEGKSQESCGQDEGWIILGQNEISGISPEEISAKTEMPESGSGHPGEELASGVAQEMILDTWTEFQVETPLQKSFEHESCSPSDGLAAENVSSGIAGTSELQVVCGDSTWETNSQQRLGNNVATEQEMKEEMVLLSSDRELNQKSGLVQENVGMDIPLAEGVQSPSSAEMRPEPPNSLDLNGSQPRRIKLTAPNINLSLDQSEGSILSDDNLDTPDEIDINVDDLDTPDEADSFEYAGQEEQTAAKDASQEESESIPEYSAEEEREDNRLWRTVVIGEQEQRIDMKVIEPYKKVISHGGYYGDGLNAIIVFAACFLPDSSRADYNYVMENLFLYVISTLELMVAEDYMIVYLNGATPRRRMPGLGWMKKCYQMIDRRLRKNLKSFIIVHPSWFIRTILAVTRPFISSKFSSKIQYVNTLAELREMIPMEYVHIPDSIVKYDEDKCIKRRMRLDEELREASETAKTSCLSNDPEMASVEQE</sequence>
<dbReference type="GO" id="GO:0005737">
    <property type="term" value="C:cytoplasm"/>
    <property type="evidence" value="ECO:0007669"/>
    <property type="project" value="UniProtKB-SubCell"/>
</dbReference>
<evidence type="ECO:0000256" key="2">
    <source>
        <dbReference type="ARBA" id="ARBA00010331"/>
    </source>
</evidence>
<dbReference type="InterPro" id="IPR038222">
    <property type="entry name" value="DHHA2_dom_sf"/>
</dbReference>
<dbReference type="Pfam" id="PF12496">
    <property type="entry name" value="BNIP2"/>
    <property type="match status" value="1"/>
</dbReference>
<feature type="compositionally biased region" description="Polar residues" evidence="9">
    <location>
        <begin position="351"/>
        <end position="361"/>
    </location>
</feature>
<feature type="compositionally biased region" description="Polar residues" evidence="9">
    <location>
        <begin position="2416"/>
        <end position="2425"/>
    </location>
</feature>
<keyword evidence="3" id="KW-0963">Cytoplasm</keyword>
<gene>
    <name evidence="11" type="primary">PRUNE2</name>
</gene>
<feature type="compositionally biased region" description="Basic and acidic residues" evidence="9">
    <location>
        <begin position="1751"/>
        <end position="1762"/>
    </location>
</feature>
<feature type="compositionally biased region" description="Acidic residues" evidence="9">
    <location>
        <begin position="2828"/>
        <end position="2842"/>
    </location>
</feature>
<dbReference type="GO" id="GO:0005096">
    <property type="term" value="F:GTPase activator activity"/>
    <property type="evidence" value="ECO:0007669"/>
    <property type="project" value="TreeGrafter"/>
</dbReference>
<feature type="region of interest" description="Disordered" evidence="9">
    <location>
        <begin position="581"/>
        <end position="600"/>
    </location>
</feature>
<dbReference type="InterPro" id="IPR036865">
    <property type="entry name" value="CRAL-TRIO_dom_sf"/>
</dbReference>
<dbReference type="SMART" id="SM00516">
    <property type="entry name" value="SEC14"/>
    <property type="match status" value="1"/>
</dbReference>
<dbReference type="Gene3D" id="3.40.525.10">
    <property type="entry name" value="CRAL-TRIO lipid binding domain"/>
    <property type="match status" value="1"/>
</dbReference>
<dbReference type="SUPFAM" id="SSF52087">
    <property type="entry name" value="CRAL/TRIO domain"/>
    <property type="match status" value="1"/>
</dbReference>
<feature type="region of interest" description="Disordered" evidence="9">
    <location>
        <begin position="2027"/>
        <end position="2079"/>
    </location>
</feature>
<feature type="compositionally biased region" description="Polar residues" evidence="9">
    <location>
        <begin position="1264"/>
        <end position="1274"/>
    </location>
</feature>
<feature type="region of interest" description="Disordered" evidence="9">
    <location>
        <begin position="3036"/>
        <end position="3058"/>
    </location>
</feature>